<gene>
    <name evidence="2" type="ORF">B0I36DRAFT_350990</name>
</gene>
<proteinExistence type="predicted"/>
<protein>
    <submittedName>
        <fullName evidence="2">Uncharacterized protein</fullName>
    </submittedName>
</protein>
<reference evidence="2" key="1">
    <citation type="journal article" date="2021" name="Nat. Commun.">
        <title>Genetic determinants of endophytism in the Arabidopsis root mycobiome.</title>
        <authorList>
            <person name="Mesny F."/>
            <person name="Miyauchi S."/>
            <person name="Thiergart T."/>
            <person name="Pickel B."/>
            <person name="Atanasova L."/>
            <person name="Karlsson M."/>
            <person name="Huettel B."/>
            <person name="Barry K.W."/>
            <person name="Haridas S."/>
            <person name="Chen C."/>
            <person name="Bauer D."/>
            <person name="Andreopoulos W."/>
            <person name="Pangilinan J."/>
            <person name="LaButti K."/>
            <person name="Riley R."/>
            <person name="Lipzen A."/>
            <person name="Clum A."/>
            <person name="Drula E."/>
            <person name="Henrissat B."/>
            <person name="Kohler A."/>
            <person name="Grigoriev I.V."/>
            <person name="Martin F.M."/>
            <person name="Hacquard S."/>
        </authorList>
    </citation>
    <scope>NUCLEOTIDE SEQUENCE</scope>
    <source>
        <strain evidence="2">MPI-CAGE-CH-0230</strain>
    </source>
</reference>
<evidence type="ECO:0000256" key="1">
    <source>
        <dbReference type="SAM" id="MobiDB-lite"/>
    </source>
</evidence>
<comment type="caution">
    <text evidence="2">The sequence shown here is derived from an EMBL/GenBank/DDBJ whole genome shotgun (WGS) entry which is preliminary data.</text>
</comment>
<evidence type="ECO:0000313" key="3">
    <source>
        <dbReference type="Proteomes" id="UP000756346"/>
    </source>
</evidence>
<accession>A0A9P8Y0C0</accession>
<feature type="region of interest" description="Disordered" evidence="1">
    <location>
        <begin position="58"/>
        <end position="89"/>
    </location>
</feature>
<keyword evidence="3" id="KW-1185">Reference proteome</keyword>
<sequence length="205" mass="22164">MAMPTRCSQEPHDFFLEDTGETLIPARLRSDSGTLAGAIREQPEGGLDEILQQAVRNQPAPDQPAGQLLQSGTKQDKRKGIGFPRASKAHDTTTLNVDVSDLVETSPIVVIVGPPPGITSIPAPPTHNYNPTRHSPSGLCQSTLSRFPIRDSETSAWNLLGSCLETTHALRRDPEAASAYRQRRTSALSVAGQLSWVHRPAQSET</sequence>
<evidence type="ECO:0000313" key="2">
    <source>
        <dbReference type="EMBL" id="KAH7027463.1"/>
    </source>
</evidence>
<dbReference type="Proteomes" id="UP000756346">
    <property type="component" value="Unassembled WGS sequence"/>
</dbReference>
<organism evidence="2 3">
    <name type="scientific">Microdochium trichocladiopsis</name>
    <dbReference type="NCBI Taxonomy" id="1682393"/>
    <lineage>
        <taxon>Eukaryota</taxon>
        <taxon>Fungi</taxon>
        <taxon>Dikarya</taxon>
        <taxon>Ascomycota</taxon>
        <taxon>Pezizomycotina</taxon>
        <taxon>Sordariomycetes</taxon>
        <taxon>Xylariomycetidae</taxon>
        <taxon>Xylariales</taxon>
        <taxon>Microdochiaceae</taxon>
        <taxon>Microdochium</taxon>
    </lineage>
</organism>
<dbReference type="GeneID" id="70186517"/>
<dbReference type="EMBL" id="JAGTJQ010000007">
    <property type="protein sequence ID" value="KAH7027463.1"/>
    <property type="molecule type" value="Genomic_DNA"/>
</dbReference>
<name>A0A9P8Y0C0_9PEZI</name>
<dbReference type="AlphaFoldDB" id="A0A9P8Y0C0"/>
<dbReference type="RefSeq" id="XP_046010262.1">
    <property type="nucleotide sequence ID" value="XM_046156971.1"/>
</dbReference>